<evidence type="ECO:0000313" key="2">
    <source>
        <dbReference type="EMBL" id="RWR44284.1"/>
    </source>
</evidence>
<dbReference type="SUPFAM" id="SSF51735">
    <property type="entry name" value="NAD(P)-binding Rossmann-fold domains"/>
    <property type="match status" value="1"/>
</dbReference>
<accession>A0A443L549</accession>
<reference evidence="2 3" key="1">
    <citation type="submission" date="2019-01" db="EMBL/GenBank/DDBJ databases">
        <title>Sinorhodobacter populi sp. nov. isolated from the symptomatic bark tissue of Populus euramericana canker.</title>
        <authorList>
            <person name="Xu G."/>
        </authorList>
    </citation>
    <scope>NUCLEOTIDE SEQUENCE [LARGE SCALE GENOMIC DNA]</scope>
    <source>
        <strain evidence="2 3">CCTCC AB2012026</strain>
    </source>
</reference>
<feature type="domain" description="NAD-dependent epimerase/dehydratase" evidence="1">
    <location>
        <begin position="3"/>
        <end position="220"/>
    </location>
</feature>
<gene>
    <name evidence="2" type="ORF">EOW65_19150</name>
</gene>
<proteinExistence type="predicted"/>
<dbReference type="InterPro" id="IPR001509">
    <property type="entry name" value="Epimerase_deHydtase"/>
</dbReference>
<dbReference type="RefSeq" id="WP_128152184.1">
    <property type="nucleotide sequence ID" value="NZ_SAVB01000033.1"/>
</dbReference>
<sequence>MKILALGATGAIGGQLARELVQAGHELVVTSRSARPASAGLRYVEGNARDGEFLKGILREHWDVVVDFMVHDTATFRAHRDMFLDATGQYVYLSSGRVFAQSDVPLTERSARLLDLSTDAAFLATDEYALAKARQEDLLRASGRTNWTIVRPYITFGDARFQLGTLEKETWLYRALKGRSIVFCGPMLKKWTTLTDGADVARMIAALVGNSAALGEDFNLTARQAMTWGEVLELYLDELEAHLGHRPWVFLQDVESFCQAANSVPQVRYDRMYDRRFDPSKVGALVDLDKVRDPRLALAAQFRAQLSGGGFLALNSRGEALRDRAAREHAALSEFQGLKRKISYLAYRNIPLGLIEKLRPS</sequence>
<protein>
    <submittedName>
        <fullName evidence="2">NAD-dependent epimerase/dehydratase family protein</fullName>
    </submittedName>
</protein>
<evidence type="ECO:0000259" key="1">
    <source>
        <dbReference type="Pfam" id="PF01370"/>
    </source>
</evidence>
<name>A0A443L549_9RHOB</name>
<dbReference type="EMBL" id="SAVB01000033">
    <property type="protein sequence ID" value="RWR44284.1"/>
    <property type="molecule type" value="Genomic_DNA"/>
</dbReference>
<organism evidence="2 3">
    <name type="scientific">Paenirhodobacter ferrireducens</name>
    <dbReference type="NCBI Taxonomy" id="1215032"/>
    <lineage>
        <taxon>Bacteria</taxon>
        <taxon>Pseudomonadati</taxon>
        <taxon>Pseudomonadota</taxon>
        <taxon>Alphaproteobacteria</taxon>
        <taxon>Rhodobacterales</taxon>
        <taxon>Rhodobacter group</taxon>
        <taxon>Paenirhodobacter</taxon>
    </lineage>
</organism>
<dbReference type="Gene3D" id="3.40.50.720">
    <property type="entry name" value="NAD(P)-binding Rossmann-like Domain"/>
    <property type="match status" value="1"/>
</dbReference>
<dbReference type="OrthoDB" id="8430253at2"/>
<dbReference type="AlphaFoldDB" id="A0A443L549"/>
<keyword evidence="3" id="KW-1185">Reference proteome</keyword>
<dbReference type="Pfam" id="PF01370">
    <property type="entry name" value="Epimerase"/>
    <property type="match status" value="1"/>
</dbReference>
<dbReference type="Proteomes" id="UP000286594">
    <property type="component" value="Unassembled WGS sequence"/>
</dbReference>
<dbReference type="InterPro" id="IPR036291">
    <property type="entry name" value="NAD(P)-bd_dom_sf"/>
</dbReference>
<evidence type="ECO:0000313" key="3">
    <source>
        <dbReference type="Proteomes" id="UP000286594"/>
    </source>
</evidence>
<comment type="caution">
    <text evidence="2">The sequence shown here is derived from an EMBL/GenBank/DDBJ whole genome shotgun (WGS) entry which is preliminary data.</text>
</comment>
<dbReference type="InterPro" id="IPR050177">
    <property type="entry name" value="Lipid_A_modif_metabolic_enz"/>
</dbReference>
<dbReference type="PANTHER" id="PTHR43245">
    <property type="entry name" value="BIFUNCTIONAL POLYMYXIN RESISTANCE PROTEIN ARNA"/>
    <property type="match status" value="1"/>
</dbReference>